<name>A0AAV4YCN7_CAEEX</name>
<dbReference type="Proteomes" id="UP001054945">
    <property type="component" value="Unassembled WGS sequence"/>
</dbReference>
<gene>
    <name evidence="1" type="primary">Uvrag</name>
    <name evidence="1" type="ORF">CEXT_108641</name>
</gene>
<protein>
    <submittedName>
        <fullName evidence="1">UV radiation resistance associated protein</fullName>
    </submittedName>
</protein>
<dbReference type="EMBL" id="BPLR01018992">
    <property type="protein sequence ID" value="GIZ03756.1"/>
    <property type="molecule type" value="Genomic_DNA"/>
</dbReference>
<organism evidence="1 2">
    <name type="scientific">Caerostris extrusa</name>
    <name type="common">Bark spider</name>
    <name type="synonym">Caerostris bankana</name>
    <dbReference type="NCBI Taxonomy" id="172846"/>
    <lineage>
        <taxon>Eukaryota</taxon>
        <taxon>Metazoa</taxon>
        <taxon>Ecdysozoa</taxon>
        <taxon>Arthropoda</taxon>
        <taxon>Chelicerata</taxon>
        <taxon>Arachnida</taxon>
        <taxon>Araneae</taxon>
        <taxon>Araneomorphae</taxon>
        <taxon>Entelegynae</taxon>
        <taxon>Araneoidea</taxon>
        <taxon>Araneidae</taxon>
        <taxon>Caerostris</taxon>
    </lineage>
</organism>
<proteinExistence type="predicted"/>
<keyword evidence="2" id="KW-1185">Reference proteome</keyword>
<comment type="caution">
    <text evidence="1">The sequence shown here is derived from an EMBL/GenBank/DDBJ whole genome shotgun (WGS) entry which is preliminary data.</text>
</comment>
<accession>A0AAV4YCN7</accession>
<evidence type="ECO:0000313" key="2">
    <source>
        <dbReference type="Proteomes" id="UP001054945"/>
    </source>
</evidence>
<evidence type="ECO:0000313" key="1">
    <source>
        <dbReference type="EMBL" id="GIZ03756.1"/>
    </source>
</evidence>
<reference evidence="1 2" key="1">
    <citation type="submission" date="2021-06" db="EMBL/GenBank/DDBJ databases">
        <title>Caerostris extrusa draft genome.</title>
        <authorList>
            <person name="Kono N."/>
            <person name="Arakawa K."/>
        </authorList>
    </citation>
    <scope>NUCLEOTIDE SEQUENCE [LARGE SCALE GENOMIC DNA]</scope>
</reference>
<dbReference type="AlphaFoldDB" id="A0AAV4YCN7"/>
<sequence>MAVSEYHLDTRLRRRHVPLVSQQRRLRHLRSISARNISIEKKGACNDLNLAFTLHTELESPAFYTVKYYLMVLIHLGKILKVATFLKI</sequence>